<name>A0A438MV54_EXOME</name>
<protein>
    <recommendedName>
        <fullName evidence="10">Major facilitator superfamily (MFS) profile domain-containing protein</fullName>
    </recommendedName>
</protein>
<feature type="transmembrane region" description="Helical" evidence="7">
    <location>
        <begin position="419"/>
        <end position="439"/>
    </location>
</feature>
<feature type="transmembrane region" description="Helical" evidence="7">
    <location>
        <begin position="547"/>
        <end position="568"/>
    </location>
</feature>
<feature type="compositionally biased region" description="Acidic residues" evidence="6">
    <location>
        <begin position="11"/>
        <end position="21"/>
    </location>
</feature>
<feature type="transmembrane region" description="Helical" evidence="7">
    <location>
        <begin position="228"/>
        <end position="247"/>
    </location>
</feature>
<sequence length="608" mass="70170">MATIVRGENQPVDEPEYDEQSESVALLGSRKGERPQLLGTAEKRTSNLSSNDHLKALPLGVPHAEKRFWFQRGTAYDPDAIATLPSVFDDSDTAREYYPRDDWENIHRFDPSARWTWREEHKLIRKIDIRIMIFACIMFMALELDRANILQALTDNFLEDLNLTTNDYNLGNTVFKLSFLCAEVPSQLASKWIGPDRWIPAQMSIWSVVAATQFMLSGRTSFLVTRSLLGLLQGGFIPDVILYLSYFYKHHELSLRMGFFWMAMSLADILAGVFAYGLLHMRGIEGHAGWRWMFLIEVSRPNNAHTPETYFSAGTLHLGHRGTCVWPNAIISDPHSQLVSRTKGEEVILINRVIREDPSKGDMHNRQPITPMLLWKCLKDYDLWPIYVLGLTFQIPMTPPHQYLTLSLRGLGFDTFQSNLLAIPWTVIHISTMMFITYLAEIKGELTFIAWLGQLWALPFLVYFNVVDTTNVNRWVIWLVTTVFLGYPSDKWMTTHPIQVGWNSRNSNSVRTRTVSAAMYNMFVQAGGVVSANIFRDDDAPRYIRGNRILLTMAIVNIGLYALTKLYYQQRNRHRDKRWYSMSQQQQLSYLARSKDEGNKRLDFRFAH</sequence>
<evidence type="ECO:0000313" key="8">
    <source>
        <dbReference type="EMBL" id="RVX66740.1"/>
    </source>
</evidence>
<proteinExistence type="predicted"/>
<evidence type="ECO:0000256" key="5">
    <source>
        <dbReference type="ARBA" id="ARBA00023136"/>
    </source>
</evidence>
<dbReference type="EMBL" id="NAJM01000056">
    <property type="protein sequence ID" value="RVX66740.1"/>
    <property type="molecule type" value="Genomic_DNA"/>
</dbReference>
<feature type="transmembrane region" description="Helical" evidence="7">
    <location>
        <begin position="259"/>
        <end position="279"/>
    </location>
</feature>
<evidence type="ECO:0008006" key="10">
    <source>
        <dbReference type="Google" id="ProtNLM"/>
    </source>
</evidence>
<dbReference type="Gene3D" id="1.20.1250.20">
    <property type="entry name" value="MFS general substrate transporter like domains"/>
    <property type="match status" value="1"/>
</dbReference>
<dbReference type="AlphaFoldDB" id="A0A438MV54"/>
<evidence type="ECO:0000256" key="4">
    <source>
        <dbReference type="ARBA" id="ARBA00022989"/>
    </source>
</evidence>
<keyword evidence="4 7" id="KW-1133">Transmembrane helix</keyword>
<dbReference type="FunFam" id="1.20.1250.20:FF:000106">
    <property type="entry name" value="MFS transporter, putative"/>
    <property type="match status" value="1"/>
</dbReference>
<dbReference type="VEuPathDB" id="FungiDB:PV10_09206"/>
<dbReference type="Pfam" id="PF07690">
    <property type="entry name" value="MFS_1"/>
    <property type="match status" value="1"/>
</dbReference>
<dbReference type="Proteomes" id="UP000288859">
    <property type="component" value="Unassembled WGS sequence"/>
</dbReference>
<dbReference type="SUPFAM" id="SSF103473">
    <property type="entry name" value="MFS general substrate transporter"/>
    <property type="match status" value="1"/>
</dbReference>
<organism evidence="8 9">
    <name type="scientific">Exophiala mesophila</name>
    <name type="common">Black yeast-like fungus</name>
    <dbReference type="NCBI Taxonomy" id="212818"/>
    <lineage>
        <taxon>Eukaryota</taxon>
        <taxon>Fungi</taxon>
        <taxon>Dikarya</taxon>
        <taxon>Ascomycota</taxon>
        <taxon>Pezizomycotina</taxon>
        <taxon>Eurotiomycetes</taxon>
        <taxon>Chaetothyriomycetidae</taxon>
        <taxon>Chaetothyriales</taxon>
        <taxon>Herpotrichiellaceae</taxon>
        <taxon>Exophiala</taxon>
    </lineage>
</organism>
<evidence type="ECO:0000256" key="2">
    <source>
        <dbReference type="ARBA" id="ARBA00022448"/>
    </source>
</evidence>
<comment type="subcellular location">
    <subcellularLocation>
        <location evidence="1">Membrane</location>
        <topology evidence="1">Multi-pass membrane protein</topology>
    </subcellularLocation>
</comment>
<keyword evidence="3 7" id="KW-0812">Transmembrane</keyword>
<dbReference type="OrthoDB" id="1935484at2759"/>
<accession>A0A438MV54</accession>
<dbReference type="InterPro" id="IPR011701">
    <property type="entry name" value="MFS"/>
</dbReference>
<dbReference type="GO" id="GO:0022857">
    <property type="term" value="F:transmembrane transporter activity"/>
    <property type="evidence" value="ECO:0007669"/>
    <property type="project" value="InterPro"/>
</dbReference>
<dbReference type="InterPro" id="IPR036259">
    <property type="entry name" value="MFS_trans_sf"/>
</dbReference>
<keyword evidence="2" id="KW-0813">Transport</keyword>
<feature type="transmembrane region" description="Helical" evidence="7">
    <location>
        <begin position="446"/>
        <end position="466"/>
    </location>
</feature>
<evidence type="ECO:0000313" key="9">
    <source>
        <dbReference type="Proteomes" id="UP000288859"/>
    </source>
</evidence>
<keyword evidence="5 7" id="KW-0472">Membrane</keyword>
<evidence type="ECO:0000256" key="6">
    <source>
        <dbReference type="SAM" id="MobiDB-lite"/>
    </source>
</evidence>
<dbReference type="GO" id="GO:0016020">
    <property type="term" value="C:membrane"/>
    <property type="evidence" value="ECO:0007669"/>
    <property type="project" value="UniProtKB-SubCell"/>
</dbReference>
<dbReference type="PANTHER" id="PTHR43791">
    <property type="entry name" value="PERMEASE-RELATED"/>
    <property type="match status" value="1"/>
</dbReference>
<evidence type="ECO:0000256" key="7">
    <source>
        <dbReference type="SAM" id="Phobius"/>
    </source>
</evidence>
<feature type="transmembrane region" description="Helical" evidence="7">
    <location>
        <begin position="515"/>
        <end position="535"/>
    </location>
</feature>
<evidence type="ECO:0000256" key="3">
    <source>
        <dbReference type="ARBA" id="ARBA00022692"/>
    </source>
</evidence>
<comment type="caution">
    <text evidence="8">The sequence shown here is derived from an EMBL/GenBank/DDBJ whole genome shotgun (WGS) entry which is preliminary data.</text>
</comment>
<reference evidence="8 9" key="1">
    <citation type="submission" date="2017-03" db="EMBL/GenBank/DDBJ databases">
        <title>Genomes of endolithic fungi from Antarctica.</title>
        <authorList>
            <person name="Coleine C."/>
            <person name="Masonjones S."/>
            <person name="Stajich J.E."/>
        </authorList>
    </citation>
    <scope>NUCLEOTIDE SEQUENCE [LARGE SCALE GENOMIC DNA]</scope>
    <source>
        <strain evidence="8 9">CCFEE 6314</strain>
    </source>
</reference>
<evidence type="ECO:0000256" key="1">
    <source>
        <dbReference type="ARBA" id="ARBA00004141"/>
    </source>
</evidence>
<gene>
    <name evidence="8" type="ORF">B0A52_08933</name>
</gene>
<feature type="region of interest" description="Disordered" evidence="6">
    <location>
        <begin position="1"/>
        <end position="36"/>
    </location>
</feature>
<dbReference type="PANTHER" id="PTHR43791:SF65">
    <property type="entry name" value="MAJOR FACILITATOR SUPERFAMILY (MFS) PROFILE DOMAIN-CONTAINING PROTEIN-RELATED"/>
    <property type="match status" value="1"/>
</dbReference>